<gene>
    <name evidence="7" type="ORF">DFR57_106102</name>
</gene>
<evidence type="ECO:0000313" key="8">
    <source>
        <dbReference type="Proteomes" id="UP000252585"/>
    </source>
</evidence>
<dbReference type="EMBL" id="QPJJ01000006">
    <property type="protein sequence ID" value="RCW70705.1"/>
    <property type="molecule type" value="Genomic_DNA"/>
</dbReference>
<keyword evidence="4 6" id="KW-1133">Transmembrane helix</keyword>
<dbReference type="AlphaFoldDB" id="A0A368XS61"/>
<reference evidence="7 8" key="1">
    <citation type="submission" date="2018-07" db="EMBL/GenBank/DDBJ databases">
        <title>Genomic Encyclopedia of Type Strains, Phase IV (KMG-IV): sequencing the most valuable type-strain genomes for metagenomic binning, comparative biology and taxonomic classification.</title>
        <authorList>
            <person name="Goeker M."/>
        </authorList>
    </citation>
    <scope>NUCLEOTIDE SEQUENCE [LARGE SCALE GENOMIC DNA]</scope>
    <source>
        <strain evidence="7 8">DSM 27696</strain>
    </source>
</reference>
<evidence type="ECO:0000256" key="2">
    <source>
        <dbReference type="ARBA" id="ARBA00022475"/>
    </source>
</evidence>
<evidence type="ECO:0000256" key="3">
    <source>
        <dbReference type="ARBA" id="ARBA00022692"/>
    </source>
</evidence>
<sequence length="224" mass="25571">MRIIISIRKILLSTSFLLILSLFLLFPITYAAPTVDEMFIKQEEKDNEDNQETTEPPVEIEDDVTQEVDSPSFLESFLKLLVALIFVVALIYVVLKFINRKNIFAKKDHVIENLGGISVATNRSIQTIRIGNKFFVIGVGENIELLHEITDPDTIDQLLEGKPSDELSSKIPLPWLKKGTENGEKDQKNQATFSTMFQKELEGMVTKRKELKAKWDKKDSNKNE</sequence>
<name>A0A368XS61_9BACI</name>
<accession>A0A368XS61</accession>
<organism evidence="7 8">
    <name type="scientific">Saliterribacillus persicus</name>
    <dbReference type="NCBI Taxonomy" id="930114"/>
    <lineage>
        <taxon>Bacteria</taxon>
        <taxon>Bacillati</taxon>
        <taxon>Bacillota</taxon>
        <taxon>Bacilli</taxon>
        <taxon>Bacillales</taxon>
        <taxon>Bacillaceae</taxon>
        <taxon>Saliterribacillus</taxon>
    </lineage>
</organism>
<keyword evidence="7" id="KW-0966">Cell projection</keyword>
<evidence type="ECO:0000256" key="5">
    <source>
        <dbReference type="ARBA" id="ARBA00023136"/>
    </source>
</evidence>
<dbReference type="Pfam" id="PF04347">
    <property type="entry name" value="FliO"/>
    <property type="match status" value="1"/>
</dbReference>
<keyword evidence="7" id="KW-0969">Cilium</keyword>
<keyword evidence="7" id="KW-0282">Flagellum</keyword>
<evidence type="ECO:0000256" key="6">
    <source>
        <dbReference type="SAM" id="Phobius"/>
    </source>
</evidence>
<evidence type="ECO:0000313" key="7">
    <source>
        <dbReference type="EMBL" id="RCW70705.1"/>
    </source>
</evidence>
<keyword evidence="8" id="KW-1185">Reference proteome</keyword>
<comment type="caution">
    <text evidence="7">The sequence shown here is derived from an EMBL/GenBank/DDBJ whole genome shotgun (WGS) entry which is preliminary data.</text>
</comment>
<feature type="transmembrane region" description="Helical" evidence="6">
    <location>
        <begin position="77"/>
        <end position="98"/>
    </location>
</feature>
<dbReference type="GO" id="GO:0016020">
    <property type="term" value="C:membrane"/>
    <property type="evidence" value="ECO:0007669"/>
    <property type="project" value="InterPro"/>
</dbReference>
<dbReference type="OrthoDB" id="2376965at2"/>
<dbReference type="GO" id="GO:0044781">
    <property type="term" value="P:bacterial-type flagellum organization"/>
    <property type="evidence" value="ECO:0007669"/>
    <property type="project" value="InterPro"/>
</dbReference>
<keyword evidence="5 6" id="KW-0472">Membrane</keyword>
<protein>
    <submittedName>
        <fullName evidence="7">Flagellar protein FliO/FliZ</fullName>
    </submittedName>
</protein>
<evidence type="ECO:0000256" key="4">
    <source>
        <dbReference type="ARBA" id="ARBA00022989"/>
    </source>
</evidence>
<evidence type="ECO:0000256" key="1">
    <source>
        <dbReference type="ARBA" id="ARBA00004236"/>
    </source>
</evidence>
<keyword evidence="3 6" id="KW-0812">Transmembrane</keyword>
<dbReference type="InterPro" id="IPR022781">
    <property type="entry name" value="Flagellar_biosynth_FliO"/>
</dbReference>
<comment type="subcellular location">
    <subcellularLocation>
        <location evidence="1">Cell membrane</location>
    </subcellularLocation>
</comment>
<proteinExistence type="predicted"/>
<dbReference type="Proteomes" id="UP000252585">
    <property type="component" value="Unassembled WGS sequence"/>
</dbReference>
<dbReference type="RefSeq" id="WP_147269780.1">
    <property type="nucleotide sequence ID" value="NZ_QPJJ01000006.1"/>
</dbReference>
<keyword evidence="2" id="KW-1003">Cell membrane</keyword>